<accession>A0AAP0JD65</accession>
<protein>
    <submittedName>
        <fullName evidence="1">Uncharacterized protein</fullName>
    </submittedName>
</protein>
<comment type="caution">
    <text evidence="1">The sequence shown here is derived from an EMBL/GenBank/DDBJ whole genome shotgun (WGS) entry which is preliminary data.</text>
</comment>
<gene>
    <name evidence="1" type="ORF">Sjap_011393</name>
</gene>
<evidence type="ECO:0000313" key="1">
    <source>
        <dbReference type="EMBL" id="KAK9130906.1"/>
    </source>
</evidence>
<name>A0AAP0JD65_9MAGN</name>
<dbReference type="EMBL" id="JBBNAE010000004">
    <property type="protein sequence ID" value="KAK9130906.1"/>
    <property type="molecule type" value="Genomic_DNA"/>
</dbReference>
<evidence type="ECO:0000313" key="2">
    <source>
        <dbReference type="Proteomes" id="UP001417504"/>
    </source>
</evidence>
<organism evidence="1 2">
    <name type="scientific">Stephania japonica</name>
    <dbReference type="NCBI Taxonomy" id="461633"/>
    <lineage>
        <taxon>Eukaryota</taxon>
        <taxon>Viridiplantae</taxon>
        <taxon>Streptophyta</taxon>
        <taxon>Embryophyta</taxon>
        <taxon>Tracheophyta</taxon>
        <taxon>Spermatophyta</taxon>
        <taxon>Magnoliopsida</taxon>
        <taxon>Ranunculales</taxon>
        <taxon>Menispermaceae</taxon>
        <taxon>Menispermoideae</taxon>
        <taxon>Cissampelideae</taxon>
        <taxon>Stephania</taxon>
    </lineage>
</organism>
<sequence length="59" mass="6501">MARCRDVVASNDLSGVSTTCGDTAHCPTRWNGYLAQQQAAQRKYQAEVMTPPLNQNMSK</sequence>
<dbReference type="AlphaFoldDB" id="A0AAP0JD65"/>
<keyword evidence="2" id="KW-1185">Reference proteome</keyword>
<proteinExistence type="predicted"/>
<reference evidence="1 2" key="1">
    <citation type="submission" date="2024-01" db="EMBL/GenBank/DDBJ databases">
        <title>Genome assemblies of Stephania.</title>
        <authorList>
            <person name="Yang L."/>
        </authorList>
    </citation>
    <scope>NUCLEOTIDE SEQUENCE [LARGE SCALE GENOMIC DNA]</scope>
    <source>
        <strain evidence="1">QJT</strain>
        <tissue evidence="1">Leaf</tissue>
    </source>
</reference>
<dbReference type="Proteomes" id="UP001417504">
    <property type="component" value="Unassembled WGS sequence"/>
</dbReference>